<comment type="caution">
    <text evidence="2">The sequence shown here is derived from an EMBL/GenBank/DDBJ whole genome shotgun (WGS) entry which is preliminary data.</text>
</comment>
<dbReference type="SUPFAM" id="SSF48403">
    <property type="entry name" value="Ankyrin repeat"/>
    <property type="match status" value="1"/>
</dbReference>
<dbReference type="Pfam" id="PF12796">
    <property type="entry name" value="Ank_2"/>
    <property type="match status" value="2"/>
</dbReference>
<dbReference type="AlphaFoldDB" id="A0A0C1EI34"/>
<gene>
    <name evidence="2" type="ORF">DB43_AM00090</name>
</gene>
<dbReference type="PATRIC" id="fig|83552.4.peg.2578"/>
<dbReference type="InterPro" id="IPR002110">
    <property type="entry name" value="Ankyrin_rpt"/>
</dbReference>
<reference evidence="2 3" key="1">
    <citation type="journal article" date="2014" name="Mol. Biol. Evol.">
        <title>Massive expansion of Ubiquitination-related gene families within the Chlamydiae.</title>
        <authorList>
            <person name="Domman D."/>
            <person name="Collingro A."/>
            <person name="Lagkouvardos I."/>
            <person name="Gehre L."/>
            <person name="Weinmaier T."/>
            <person name="Rattei T."/>
            <person name="Subtil A."/>
            <person name="Horn M."/>
        </authorList>
    </citation>
    <scope>NUCLEOTIDE SEQUENCE [LARGE SCALE GENOMIC DNA]</scope>
    <source>
        <strain evidence="2 3">OEW1</strain>
    </source>
</reference>
<feature type="repeat" description="ANK" evidence="1">
    <location>
        <begin position="918"/>
        <end position="953"/>
    </location>
</feature>
<feature type="repeat" description="ANK" evidence="1">
    <location>
        <begin position="954"/>
        <end position="986"/>
    </location>
</feature>
<protein>
    <submittedName>
        <fullName evidence="2">Uncharacterized protein</fullName>
    </submittedName>
</protein>
<sequence length="1152" mass="131968">MIMHIYPQFSCELNLLANPSLSLVHETGSQEKLFDTIFQYLMHYCELLKKVDGPRLNQIRYKLLKNSSAPILQKKISLLFDALLHNRSQIVPFKPPKPTFLFKIALPPENVTAFKSHVYTVLNRFPRFQFGEDLSIYDTAFQNFPKRHKAPHVFLSVMKTFEKYIMNHKTQRKELEKLQETYRELTQPLIAIRLAVVIDTEPLTSTVNIALCHNVREFIDKKKPVIVNRYFLNMHEEVDSYPLVDFYAQKNGSLCVIMPSGQHLEDWGFSKDNLEKASFEQAKAPSLTFEISTDIEKILISSNAQGLFARFIFFGGHGSHPSYHPEVMHEGTIVGLPPEELQKTIKALNPTFLSLRSCYLAGKNMRHIHFPDQTIQCPILIESVLPTVTRSSNYDTFSTSLLHKMERLMLGKRSNHHLPKQLSKDEVRHAVAQLTYSNEMEKLSQIFMPLNHSDLPKISYSVFKDTPDILDVNKRDKQSQIQQHILIFSQMIEKDPFYITTRNPLIFLSKGLAIHHFVKEIEAPYQEIEKIAETTFNTISTKFEPIPKAFFIAKMHCKVSGKQEALSQILITYAHAILEVTFNIVGQNHFYRIKFAKDHPQETEKMLSQTQVMYDYYLAMTQTAPPDKYLQEKDQDFLDALMYTFWPLKRQLEVALYTALLNNRYIFTKTNDSNVKTAKAFDRAIEIFTQSSQYSESEKKKILCQIYDLARTLKDKDVLNKVRLHTNPPLLQAVESDNIPAIQALLRTDLQSIHAKNLNDSGALQIAASLNKPEIAKLLIKHGAPMRHKDRFGVSAIDYIIQQENTELLALMFENGLDLKDDEGGELFILALDINNAAICQILLNHQAGIHSKQPILCYAAFHASKDTSFFKQILDYPNIHINQTEETTQRTPLHIGQLNTIHLLLEKGADPNLADAKGLSPLHCAILFGKNEALDRIHVLVEYGADINAQDKQGNTPLHLAIESQDLTLICSLLKLNASLTIENTHKITPLDFIATHFDLDFLKQILEQTKTNLNDEKLFQIPPLLKALQNRDFALVNRFITCGADINMVYLGSPLLFHYLKHRPASIEALNLFITHANLTLVDTQGNTALIQAAKEKNIKAFKMFATSDAFEHALTKQEKRALKELPEWLLYEFLELFVKSKQSKKSEEM</sequence>
<dbReference type="Gene3D" id="1.25.40.20">
    <property type="entry name" value="Ankyrin repeat-containing domain"/>
    <property type="match status" value="3"/>
</dbReference>
<keyword evidence="1" id="KW-0040">ANK repeat</keyword>
<dbReference type="Proteomes" id="UP000031307">
    <property type="component" value="Unassembled WGS sequence"/>
</dbReference>
<accession>A0A0C1EI34</accession>
<evidence type="ECO:0000313" key="2">
    <source>
        <dbReference type="EMBL" id="KIA76294.1"/>
    </source>
</evidence>
<dbReference type="InterPro" id="IPR036770">
    <property type="entry name" value="Ankyrin_rpt-contain_sf"/>
</dbReference>
<dbReference type="PANTHER" id="PTHR24118">
    <property type="entry name" value="POTE ANKYRIN DOMAIN"/>
    <property type="match status" value="1"/>
</dbReference>
<evidence type="ECO:0000256" key="1">
    <source>
        <dbReference type="PROSITE-ProRule" id="PRU00023"/>
    </source>
</evidence>
<dbReference type="SMART" id="SM00248">
    <property type="entry name" value="ANK"/>
    <property type="match status" value="10"/>
</dbReference>
<dbReference type="EMBL" id="JSAM01000123">
    <property type="protein sequence ID" value="KIA76294.1"/>
    <property type="molecule type" value="Genomic_DNA"/>
</dbReference>
<dbReference type="PANTHER" id="PTHR24118:SF99">
    <property type="entry name" value="POTE ANKYRIN DOMAIN FAMILY MEMBER 3C-RELATED"/>
    <property type="match status" value="1"/>
</dbReference>
<proteinExistence type="predicted"/>
<dbReference type="PROSITE" id="PS50297">
    <property type="entry name" value="ANK_REP_REGION"/>
    <property type="match status" value="2"/>
</dbReference>
<name>A0A0C1EI34_9BACT</name>
<feature type="repeat" description="ANK" evidence="1">
    <location>
        <begin position="759"/>
        <end position="791"/>
    </location>
</feature>
<evidence type="ECO:0000313" key="3">
    <source>
        <dbReference type="Proteomes" id="UP000031307"/>
    </source>
</evidence>
<organism evidence="2 3">
    <name type="scientific">Parachlamydia acanthamoebae</name>
    <dbReference type="NCBI Taxonomy" id="83552"/>
    <lineage>
        <taxon>Bacteria</taxon>
        <taxon>Pseudomonadati</taxon>
        <taxon>Chlamydiota</taxon>
        <taxon>Chlamydiia</taxon>
        <taxon>Parachlamydiales</taxon>
        <taxon>Parachlamydiaceae</taxon>
        <taxon>Parachlamydia</taxon>
    </lineage>
</organism>
<dbReference type="PROSITE" id="PS50088">
    <property type="entry name" value="ANK_REPEAT"/>
    <property type="match status" value="3"/>
</dbReference>